<dbReference type="InterPro" id="IPR056924">
    <property type="entry name" value="SH3_Tf2-1"/>
</dbReference>
<comment type="caution">
    <text evidence="2">The sequence shown here is derived from an EMBL/GenBank/DDBJ whole genome shotgun (WGS) entry which is preliminary data.</text>
</comment>
<gene>
    <name evidence="2" type="ORF">O181_036025</name>
</gene>
<evidence type="ECO:0000313" key="3">
    <source>
        <dbReference type="Proteomes" id="UP000765509"/>
    </source>
</evidence>
<organism evidence="2 3">
    <name type="scientific">Austropuccinia psidii MF-1</name>
    <dbReference type="NCBI Taxonomy" id="1389203"/>
    <lineage>
        <taxon>Eukaryota</taxon>
        <taxon>Fungi</taxon>
        <taxon>Dikarya</taxon>
        <taxon>Basidiomycota</taxon>
        <taxon>Pucciniomycotina</taxon>
        <taxon>Pucciniomycetes</taxon>
        <taxon>Pucciniales</taxon>
        <taxon>Sphaerophragmiaceae</taxon>
        <taxon>Austropuccinia</taxon>
    </lineage>
</organism>
<dbReference type="AlphaFoldDB" id="A0A9Q3D837"/>
<proteinExistence type="predicted"/>
<reference evidence="2" key="1">
    <citation type="submission" date="2021-03" db="EMBL/GenBank/DDBJ databases">
        <title>Draft genome sequence of rust myrtle Austropuccinia psidii MF-1, a brazilian biotype.</title>
        <authorList>
            <person name="Quecine M.C."/>
            <person name="Pachon D.M.R."/>
            <person name="Bonatelli M.L."/>
            <person name="Correr F.H."/>
            <person name="Franceschini L.M."/>
            <person name="Leite T.F."/>
            <person name="Margarido G.R.A."/>
            <person name="Almeida C.A."/>
            <person name="Ferrarezi J.A."/>
            <person name="Labate C.A."/>
        </authorList>
    </citation>
    <scope>NUCLEOTIDE SEQUENCE</scope>
    <source>
        <strain evidence="2">MF-1</strain>
    </source>
</reference>
<accession>A0A9Q3D837</accession>
<dbReference type="Proteomes" id="UP000765509">
    <property type="component" value="Unassembled WGS sequence"/>
</dbReference>
<sequence length="118" mass="13917">MGKISCEKAEKFVVEAKLYNKQRYDKSHQEPDIKEGEKVLISTLNFNNLQSPSKMRDSFVRPFTIIILIGKNAVEFRLTEEFSRKHPVFPVHQIKQYHKTNDEAFTNRKQIVNHEKLV</sequence>
<dbReference type="EMBL" id="AVOT02013548">
    <property type="protein sequence ID" value="MBW0496310.1"/>
    <property type="molecule type" value="Genomic_DNA"/>
</dbReference>
<evidence type="ECO:0000259" key="1">
    <source>
        <dbReference type="Pfam" id="PF24626"/>
    </source>
</evidence>
<name>A0A9Q3D837_9BASI</name>
<dbReference type="Pfam" id="PF24626">
    <property type="entry name" value="SH3_Tf2-1"/>
    <property type="match status" value="1"/>
</dbReference>
<feature type="domain" description="Tf2-1-like SH3-like" evidence="1">
    <location>
        <begin position="36"/>
        <end position="98"/>
    </location>
</feature>
<protein>
    <recommendedName>
        <fullName evidence="1">Tf2-1-like SH3-like domain-containing protein</fullName>
    </recommendedName>
</protein>
<keyword evidence="3" id="KW-1185">Reference proteome</keyword>
<evidence type="ECO:0000313" key="2">
    <source>
        <dbReference type="EMBL" id="MBW0496310.1"/>
    </source>
</evidence>